<name>A0AAF1A1C7_SOLVR</name>
<protein>
    <submittedName>
        <fullName evidence="1">Uncharacterized protein</fullName>
    </submittedName>
</protein>
<accession>A0AAF1A1C7</accession>
<keyword evidence="2" id="KW-1185">Reference proteome</keyword>
<reference evidence="1" key="1">
    <citation type="submission" date="2023-08" db="EMBL/GenBank/DDBJ databases">
        <title>A de novo genome assembly of Solanum verrucosum Schlechtendal, a Mexican diploid species geographically isolated from the other diploid A-genome species in potato relatives.</title>
        <authorList>
            <person name="Hosaka K."/>
        </authorList>
    </citation>
    <scope>NUCLEOTIDE SEQUENCE</scope>
    <source>
        <tissue evidence="1">Young leaves</tissue>
    </source>
</reference>
<proteinExistence type="predicted"/>
<dbReference type="PANTHER" id="PTHR11439">
    <property type="entry name" value="GAG-POL-RELATED RETROTRANSPOSON"/>
    <property type="match status" value="1"/>
</dbReference>
<sequence length="103" mass="11629">MHMKAAKRVTRYVKGTLDCGDKFYKSQNFKLQGYSDSNWAGSTDDMKNTLGYCFNLGSTYFSLGIVPQSTAKVGLIIATTTIYQVLWLRKIMLDLDLEQQGKT</sequence>
<evidence type="ECO:0000313" key="2">
    <source>
        <dbReference type="Proteomes" id="UP001234989"/>
    </source>
</evidence>
<gene>
    <name evidence="1" type="ORF">MTR67_052771</name>
</gene>
<evidence type="ECO:0000313" key="1">
    <source>
        <dbReference type="EMBL" id="WMV59386.1"/>
    </source>
</evidence>
<dbReference type="PANTHER" id="PTHR11439:SF503">
    <property type="entry name" value="CYSTEINE-RICH RLK (RECEPTOR-LIKE PROTEIN KINASE) 8"/>
    <property type="match status" value="1"/>
</dbReference>
<dbReference type="AlphaFoldDB" id="A0AAF1A1C7"/>
<dbReference type="Proteomes" id="UP001234989">
    <property type="component" value="Chromosome 12"/>
</dbReference>
<dbReference type="EMBL" id="CP133623">
    <property type="protein sequence ID" value="WMV59386.1"/>
    <property type="molecule type" value="Genomic_DNA"/>
</dbReference>
<organism evidence="1 2">
    <name type="scientific">Solanum verrucosum</name>
    <dbReference type="NCBI Taxonomy" id="315347"/>
    <lineage>
        <taxon>Eukaryota</taxon>
        <taxon>Viridiplantae</taxon>
        <taxon>Streptophyta</taxon>
        <taxon>Embryophyta</taxon>
        <taxon>Tracheophyta</taxon>
        <taxon>Spermatophyta</taxon>
        <taxon>Magnoliopsida</taxon>
        <taxon>eudicotyledons</taxon>
        <taxon>Gunneridae</taxon>
        <taxon>Pentapetalae</taxon>
        <taxon>asterids</taxon>
        <taxon>lamiids</taxon>
        <taxon>Solanales</taxon>
        <taxon>Solanaceae</taxon>
        <taxon>Solanoideae</taxon>
        <taxon>Solaneae</taxon>
        <taxon>Solanum</taxon>
    </lineage>
</organism>